<sequence>MSTLPTPSHPTPTEAQQLESALRDRLINSGEYDRLLILLKQRLDKTGWQDQVRGIAREQARSDNVKLLSLIDQVEPTAFGKLSFGIHAERWDAELSEVTQEMEKLMAEFVKKNVE</sequence>
<reference evidence="2 3" key="1">
    <citation type="submission" date="2016-11" db="EMBL/GenBank/DDBJ databases">
        <authorList>
            <person name="Jaros S."/>
            <person name="Januszkiewicz K."/>
            <person name="Wedrychowicz H."/>
        </authorList>
    </citation>
    <scope>NUCLEOTIDE SEQUENCE [LARGE SCALE GENOMIC DNA]</scope>
</reference>
<dbReference type="Pfam" id="PF10163">
    <property type="entry name" value="EnY2"/>
    <property type="match status" value="1"/>
</dbReference>
<evidence type="ECO:0000313" key="3">
    <source>
        <dbReference type="Proteomes" id="UP000249464"/>
    </source>
</evidence>
<dbReference type="InterPro" id="IPR038212">
    <property type="entry name" value="TF_EnY2_sf"/>
</dbReference>
<dbReference type="EMBL" id="FQNC01000041">
    <property type="protein sequence ID" value="SGY29694.1"/>
    <property type="molecule type" value="Genomic_DNA"/>
</dbReference>
<organism evidence="2 3">
    <name type="scientific">Microbotryum silenes-dioicae</name>
    <dbReference type="NCBI Taxonomy" id="796604"/>
    <lineage>
        <taxon>Eukaryota</taxon>
        <taxon>Fungi</taxon>
        <taxon>Dikarya</taxon>
        <taxon>Basidiomycota</taxon>
        <taxon>Pucciniomycotina</taxon>
        <taxon>Microbotryomycetes</taxon>
        <taxon>Microbotryales</taxon>
        <taxon>Microbotryaceae</taxon>
        <taxon>Microbotryum</taxon>
    </lineage>
</organism>
<accession>A0A2X0LXM8</accession>
<dbReference type="GO" id="GO:0006406">
    <property type="term" value="P:mRNA export from nucleus"/>
    <property type="evidence" value="ECO:0007669"/>
    <property type="project" value="InterPro"/>
</dbReference>
<proteinExistence type="predicted"/>
<gene>
    <name evidence="2" type="primary">BQ5605_C002g01076</name>
    <name evidence="2" type="ORF">BQ5605_C002G01076</name>
</gene>
<dbReference type="GO" id="GO:0000124">
    <property type="term" value="C:SAGA complex"/>
    <property type="evidence" value="ECO:0007669"/>
    <property type="project" value="InterPro"/>
</dbReference>
<evidence type="ECO:0000313" key="2">
    <source>
        <dbReference type="EMBL" id="SGY29694.1"/>
    </source>
</evidence>
<dbReference type="PANTHER" id="PTHR12514">
    <property type="entry name" value="ENHANCER OF YELLOW 2 TRANSCRIPTION FACTOR"/>
    <property type="match status" value="1"/>
</dbReference>
<dbReference type="Gene3D" id="1.10.246.140">
    <property type="match status" value="1"/>
</dbReference>
<dbReference type="InterPro" id="IPR018783">
    <property type="entry name" value="TF_ENY2"/>
</dbReference>
<feature type="coiled-coil region" evidence="1">
    <location>
        <begin position="88"/>
        <end position="115"/>
    </location>
</feature>
<dbReference type="GO" id="GO:0005643">
    <property type="term" value="C:nuclear pore"/>
    <property type="evidence" value="ECO:0007669"/>
    <property type="project" value="InterPro"/>
</dbReference>
<keyword evidence="1" id="KW-0175">Coiled coil</keyword>
<dbReference type="AlphaFoldDB" id="A0A2X0LXM8"/>
<dbReference type="STRING" id="796604.A0A2X0LXM8"/>
<dbReference type="GO" id="GO:0003713">
    <property type="term" value="F:transcription coactivator activity"/>
    <property type="evidence" value="ECO:0007669"/>
    <property type="project" value="InterPro"/>
</dbReference>
<evidence type="ECO:0000256" key="1">
    <source>
        <dbReference type="SAM" id="Coils"/>
    </source>
</evidence>
<keyword evidence="3" id="KW-1185">Reference proteome</keyword>
<protein>
    <submittedName>
        <fullName evidence="2">BQ5605_C002g01076 protein</fullName>
    </submittedName>
</protein>
<dbReference type="Proteomes" id="UP000249464">
    <property type="component" value="Unassembled WGS sequence"/>
</dbReference>
<name>A0A2X0LXM8_9BASI</name>